<protein>
    <submittedName>
        <fullName evidence="2">Iron-sulfur cluster repair protein YtfE (RIC family)</fullName>
    </submittedName>
</protein>
<dbReference type="Pfam" id="PF01814">
    <property type="entry name" value="Hemerythrin"/>
    <property type="match status" value="1"/>
</dbReference>
<dbReference type="Proteomes" id="UP000554837">
    <property type="component" value="Unassembled WGS sequence"/>
</dbReference>
<organism evidence="2 3">
    <name type="scientific">Inhella inkyongensis</name>
    <dbReference type="NCBI Taxonomy" id="392593"/>
    <lineage>
        <taxon>Bacteria</taxon>
        <taxon>Pseudomonadati</taxon>
        <taxon>Pseudomonadota</taxon>
        <taxon>Betaproteobacteria</taxon>
        <taxon>Burkholderiales</taxon>
        <taxon>Sphaerotilaceae</taxon>
        <taxon>Inhella</taxon>
    </lineage>
</organism>
<evidence type="ECO:0000313" key="3">
    <source>
        <dbReference type="Proteomes" id="UP000554837"/>
    </source>
</evidence>
<dbReference type="Gene3D" id="1.20.120.520">
    <property type="entry name" value="nmb1532 protein domain like"/>
    <property type="match status" value="1"/>
</dbReference>
<evidence type="ECO:0000259" key="1">
    <source>
        <dbReference type="Pfam" id="PF01814"/>
    </source>
</evidence>
<comment type="caution">
    <text evidence="2">The sequence shown here is derived from an EMBL/GenBank/DDBJ whole genome shotgun (WGS) entry which is preliminary data.</text>
</comment>
<proteinExistence type="predicted"/>
<dbReference type="OrthoDB" id="7203877at2"/>
<name>A0A840S966_9BURK</name>
<keyword evidence="3" id="KW-1185">Reference proteome</keyword>
<dbReference type="RefSeq" id="WP_138856536.1">
    <property type="nucleotide sequence ID" value="NZ_CP040709.1"/>
</dbReference>
<dbReference type="InterPro" id="IPR012312">
    <property type="entry name" value="Hemerythrin-like"/>
</dbReference>
<dbReference type="AlphaFoldDB" id="A0A840S966"/>
<gene>
    <name evidence="2" type="ORF">HNQ51_002855</name>
</gene>
<reference evidence="2 3" key="1">
    <citation type="submission" date="2020-08" db="EMBL/GenBank/DDBJ databases">
        <title>Genomic Encyclopedia of Type Strains, Phase IV (KMG-IV): sequencing the most valuable type-strain genomes for metagenomic binning, comparative biology and taxonomic classification.</title>
        <authorList>
            <person name="Goeker M."/>
        </authorList>
    </citation>
    <scope>NUCLEOTIDE SEQUENCE [LARGE SCALE GENOMIC DNA]</scope>
    <source>
        <strain evidence="2 3">DSM 23958</strain>
    </source>
</reference>
<dbReference type="EMBL" id="JACHHO010000004">
    <property type="protein sequence ID" value="MBB5205536.1"/>
    <property type="molecule type" value="Genomic_DNA"/>
</dbReference>
<sequence>MRAPSPPSATERPTGWWARLWRRIEPSISEPIPQIATAELRQQHERLRTRLEALRCMLSHDSGGLDATQLHQALNELRGLLGEHFIAEDYLLYPALLHSESSEVAKLARQFQAELGCLAQRFERFCTHWSGTEKIRASPAAFNAEGRVLIEALLNRITLEDQTLYSAADRCSAARRL</sequence>
<evidence type="ECO:0000313" key="2">
    <source>
        <dbReference type="EMBL" id="MBB5205536.1"/>
    </source>
</evidence>
<feature type="domain" description="Hemerythrin-like" evidence="1">
    <location>
        <begin position="38"/>
        <end position="167"/>
    </location>
</feature>
<accession>A0A840S966</accession>